<dbReference type="GO" id="GO:0003677">
    <property type="term" value="F:DNA binding"/>
    <property type="evidence" value="ECO:0007669"/>
    <property type="project" value="UniProtKB-UniRule"/>
</dbReference>
<evidence type="ECO:0000313" key="6">
    <source>
        <dbReference type="Proteomes" id="UP000180098"/>
    </source>
</evidence>
<comment type="caution">
    <text evidence="5">The sequence shown here is derived from an EMBL/GenBank/DDBJ whole genome shotgun (WGS) entry which is preliminary data.</text>
</comment>
<feature type="domain" description="HTH tetR-type" evidence="4">
    <location>
        <begin position="2"/>
        <end position="62"/>
    </location>
</feature>
<dbReference type="PANTHER" id="PTHR43479">
    <property type="entry name" value="ACREF/ENVCD OPERON REPRESSOR-RELATED"/>
    <property type="match status" value="1"/>
</dbReference>
<dbReference type="Pfam" id="PF00440">
    <property type="entry name" value="TetR_N"/>
    <property type="match status" value="1"/>
</dbReference>
<dbReference type="PROSITE" id="PS01081">
    <property type="entry name" value="HTH_TETR_1"/>
    <property type="match status" value="1"/>
</dbReference>
<sequence>MNERKQHVINKTHELFMKKGYEATSIQDILAYSEISKGTFYNYFSSKSELLMAIIKNIYDRLEKERADLLVGKDPANAEIFIQQIDLQIKTNRVNKLIPLFEEVLVSNDEELKHFLKENQFKMLRWLNSRFIDIFGESKKTYLLNCAIMFMGILQYNLKYSTLCYGANYETEEVVRYSFERISEMVTEVANADVHLIPPEALENLLSNKTSTNAHSGQQLNEAITKCKNAYSNAKEPAKYYELLDFIQDELSSDSQARRFLIESAIASLKSGEETEGKLLKELEAIVTDQLLNS</sequence>
<evidence type="ECO:0000313" key="5">
    <source>
        <dbReference type="EMBL" id="OIJ14531.1"/>
    </source>
</evidence>
<dbReference type="Proteomes" id="UP000180098">
    <property type="component" value="Unassembled WGS sequence"/>
</dbReference>
<dbReference type="InterPro" id="IPR001647">
    <property type="entry name" value="HTH_TetR"/>
</dbReference>
<dbReference type="AlphaFoldDB" id="A0A1S2LPX5"/>
<evidence type="ECO:0000256" key="2">
    <source>
        <dbReference type="ARBA" id="ARBA00023125"/>
    </source>
</evidence>
<dbReference type="EMBL" id="MLQQ01000006">
    <property type="protein sequence ID" value="OIJ14531.1"/>
    <property type="molecule type" value="Genomic_DNA"/>
</dbReference>
<dbReference type="InterPro" id="IPR050624">
    <property type="entry name" value="HTH-type_Tx_Regulator"/>
</dbReference>
<dbReference type="InterPro" id="IPR023772">
    <property type="entry name" value="DNA-bd_HTH_TetR-type_CS"/>
</dbReference>
<reference evidence="5 6" key="1">
    <citation type="submission" date="2016-10" db="EMBL/GenBank/DDBJ databases">
        <title>Draft genome sequences of four alkaliphilic bacteria belonging to the Anaerobacillus genus.</title>
        <authorList>
            <person name="Bassil N.M."/>
            <person name="Lloyd J.R."/>
        </authorList>
    </citation>
    <scope>NUCLEOTIDE SEQUENCE [LARGE SCALE GENOMIC DNA]</scope>
    <source>
        <strain evidence="5 6">DSM 15340</strain>
    </source>
</reference>
<dbReference type="SUPFAM" id="SSF46689">
    <property type="entry name" value="Homeodomain-like"/>
    <property type="match status" value="1"/>
</dbReference>
<dbReference type="InterPro" id="IPR009057">
    <property type="entry name" value="Homeodomain-like_sf"/>
</dbReference>
<evidence type="ECO:0000256" key="3">
    <source>
        <dbReference type="PROSITE-ProRule" id="PRU00335"/>
    </source>
</evidence>
<dbReference type="OrthoDB" id="9812993at2"/>
<proteinExistence type="predicted"/>
<keyword evidence="2 3" id="KW-0238">DNA-binding</keyword>
<keyword evidence="6" id="KW-1185">Reference proteome</keyword>
<name>A0A1S2LPX5_9BACI</name>
<evidence type="ECO:0000259" key="4">
    <source>
        <dbReference type="PROSITE" id="PS50977"/>
    </source>
</evidence>
<dbReference type="PANTHER" id="PTHR43479:SF22">
    <property type="entry name" value="TRANSCRIPTIONAL REGULATOR, TETR FAMILY"/>
    <property type="match status" value="1"/>
</dbReference>
<dbReference type="Gene3D" id="1.10.357.10">
    <property type="entry name" value="Tetracycline Repressor, domain 2"/>
    <property type="match status" value="1"/>
</dbReference>
<evidence type="ECO:0000256" key="1">
    <source>
        <dbReference type="ARBA" id="ARBA00022491"/>
    </source>
</evidence>
<dbReference type="RefSeq" id="WP_071312571.1">
    <property type="nucleotide sequence ID" value="NZ_MLQQ01000006.1"/>
</dbReference>
<gene>
    <name evidence="5" type="ORF">BKP35_06540</name>
</gene>
<feature type="DNA-binding region" description="H-T-H motif" evidence="3">
    <location>
        <begin position="25"/>
        <end position="44"/>
    </location>
</feature>
<organism evidence="5 6">
    <name type="scientific">Anaerobacillus arseniciselenatis</name>
    <dbReference type="NCBI Taxonomy" id="85682"/>
    <lineage>
        <taxon>Bacteria</taxon>
        <taxon>Bacillati</taxon>
        <taxon>Bacillota</taxon>
        <taxon>Bacilli</taxon>
        <taxon>Bacillales</taxon>
        <taxon>Bacillaceae</taxon>
        <taxon>Anaerobacillus</taxon>
    </lineage>
</organism>
<keyword evidence="1" id="KW-0678">Repressor</keyword>
<accession>A0A1S2LPX5</accession>
<dbReference type="PROSITE" id="PS50977">
    <property type="entry name" value="HTH_TETR_2"/>
    <property type="match status" value="1"/>
</dbReference>
<protein>
    <recommendedName>
        <fullName evidence="4">HTH tetR-type domain-containing protein</fullName>
    </recommendedName>
</protein>
<dbReference type="PRINTS" id="PR00455">
    <property type="entry name" value="HTHTETR"/>
</dbReference>